<sequence length="113" mass="12781">MMKFAAVFITVAAAFSPLDNMEICKPGFQYCGGTLRNMGSSDKFYMPIKKALKTFEQDPSDELIDKTIFYCDGVLPRKVLFMLTCGNDRECSDSHGGWFRKEAKCVPKQSKEE</sequence>
<feature type="chain" id="PRO_5016562077" evidence="1">
    <location>
        <begin position="21"/>
        <end position="113"/>
    </location>
</feature>
<evidence type="ECO:0000313" key="2">
    <source>
        <dbReference type="EMBL" id="RCI08093.1"/>
    </source>
</evidence>
<keyword evidence="3" id="KW-1185">Reference proteome</keyword>
<accession>A0A367L0Y0</accession>
<keyword evidence="1" id="KW-0732">Signal</keyword>
<organism evidence="2 3">
    <name type="scientific">Ophiocordyceps polyrhachis-furcata BCC 54312</name>
    <dbReference type="NCBI Taxonomy" id="1330021"/>
    <lineage>
        <taxon>Eukaryota</taxon>
        <taxon>Fungi</taxon>
        <taxon>Dikarya</taxon>
        <taxon>Ascomycota</taxon>
        <taxon>Pezizomycotina</taxon>
        <taxon>Sordariomycetes</taxon>
        <taxon>Hypocreomycetidae</taxon>
        <taxon>Hypocreales</taxon>
        <taxon>Ophiocordycipitaceae</taxon>
        <taxon>Ophiocordyceps</taxon>
    </lineage>
</organism>
<evidence type="ECO:0000256" key="1">
    <source>
        <dbReference type="SAM" id="SignalP"/>
    </source>
</evidence>
<reference evidence="2 3" key="1">
    <citation type="journal article" date="2015" name="BMC Genomics">
        <title>Insights from the genome of Ophiocordyceps polyrhachis-furcata to pathogenicity and host specificity in insect fungi.</title>
        <authorList>
            <person name="Wichadakul D."/>
            <person name="Kobmoo N."/>
            <person name="Ingsriswang S."/>
            <person name="Tangphatsornruang S."/>
            <person name="Chantasingh D."/>
            <person name="Luangsa-ard J.J."/>
            <person name="Eurwilaichitr L."/>
        </authorList>
    </citation>
    <scope>NUCLEOTIDE SEQUENCE [LARGE SCALE GENOMIC DNA]</scope>
    <source>
        <strain evidence="2 3">BCC 54312</strain>
    </source>
</reference>
<evidence type="ECO:0000313" key="3">
    <source>
        <dbReference type="Proteomes" id="UP000253664"/>
    </source>
</evidence>
<comment type="caution">
    <text evidence="2">The sequence shown here is derived from an EMBL/GenBank/DDBJ whole genome shotgun (WGS) entry which is preliminary data.</text>
</comment>
<dbReference type="EMBL" id="LKCN02000021">
    <property type="protein sequence ID" value="RCI08093.1"/>
    <property type="molecule type" value="Genomic_DNA"/>
</dbReference>
<gene>
    <name evidence="2" type="ORF">L249_6271</name>
</gene>
<protein>
    <submittedName>
        <fullName evidence="2">Uncharacterized protein</fullName>
    </submittedName>
</protein>
<proteinExistence type="predicted"/>
<dbReference type="OrthoDB" id="4919936at2759"/>
<dbReference type="AlphaFoldDB" id="A0A367L0Y0"/>
<dbReference type="Proteomes" id="UP000253664">
    <property type="component" value="Unassembled WGS sequence"/>
</dbReference>
<name>A0A367L0Y0_9HYPO</name>
<feature type="signal peptide" evidence="1">
    <location>
        <begin position="1"/>
        <end position="20"/>
    </location>
</feature>